<dbReference type="Proteomes" id="UP001597196">
    <property type="component" value="Unassembled WGS sequence"/>
</dbReference>
<dbReference type="EMBL" id="JBHTOC010000006">
    <property type="protein sequence ID" value="MFD1429586.1"/>
    <property type="molecule type" value="Genomic_DNA"/>
</dbReference>
<keyword evidence="4 5" id="KW-0472">Membrane</keyword>
<keyword evidence="9" id="KW-1185">Reference proteome</keyword>
<dbReference type="InterPro" id="IPR053150">
    <property type="entry name" value="Teicoplanin_resist-assoc"/>
</dbReference>
<evidence type="ECO:0000313" key="9">
    <source>
        <dbReference type="Proteomes" id="UP001597196"/>
    </source>
</evidence>
<dbReference type="InterPro" id="IPR010432">
    <property type="entry name" value="RDD"/>
</dbReference>
<dbReference type="RefSeq" id="WP_225877907.1">
    <property type="nucleotide sequence ID" value="NZ_BOLQ01000008.1"/>
</dbReference>
<evidence type="ECO:0000256" key="2">
    <source>
        <dbReference type="ARBA" id="ARBA00022692"/>
    </source>
</evidence>
<dbReference type="PIRSF" id="PIRSF031578">
    <property type="entry name" value="Uncharacterised_Vanz_RDD-cont"/>
    <property type="match status" value="1"/>
</dbReference>
<organism evidence="8 9">
    <name type="scientific">Lacticaseibacillus mingshuiensis</name>
    <dbReference type="NCBI Taxonomy" id="2799574"/>
    <lineage>
        <taxon>Bacteria</taxon>
        <taxon>Bacillati</taxon>
        <taxon>Bacillota</taxon>
        <taxon>Bacilli</taxon>
        <taxon>Lactobacillales</taxon>
        <taxon>Lactobacillaceae</taxon>
        <taxon>Lacticaseibacillus</taxon>
    </lineage>
</organism>
<evidence type="ECO:0000259" key="6">
    <source>
        <dbReference type="Pfam" id="PF04892"/>
    </source>
</evidence>
<comment type="caution">
    <text evidence="8">The sequence shown here is derived from an EMBL/GenBank/DDBJ whole genome shotgun (WGS) entry which is preliminary data.</text>
</comment>
<evidence type="ECO:0000259" key="7">
    <source>
        <dbReference type="Pfam" id="PF06271"/>
    </source>
</evidence>
<keyword evidence="2 5" id="KW-0812">Transmembrane</keyword>
<dbReference type="InterPro" id="IPR021192">
    <property type="entry name" value="UCP031578_Vanz/RDD"/>
</dbReference>
<name>A0ABW4CJ43_9LACO</name>
<sequence length="383" mass="43634">MNVNLNIYAFPLKMALLVFPFVALIIALPLLIVQYRRYGSFLAWRAVVLYSFIYYLITAYFLVILPLPDPAAVAKLVSPRYNLIPFNALRNFLDYTVFRIGDPSTWLAALKQPWFIQPAFNVVLTLPFGVYLRYYFKRPLWQIAGMGFLLSLFFELTQLSGLYGIYPRPYRMFDVDDLILNTTGAFLGGVIAPVLMRAFPTRDAMDERSVAKGQRVTWTRRLVAFILDNGLVWPLVAGVLDLALRLLGLANSSWQPVAVWVVALAVVHVLMPLLLHGATLGMLVVRLAIVTVDEAPANVWRLALRAGLLYLVTLQSWRGFLWAFTEIYSYDHQSQSNYILLVGFGVVAAFTILNFIWNLVMRHHRFFYDVWAGTKLVARPAKK</sequence>
<feature type="transmembrane region" description="Helical" evidence="5">
    <location>
        <begin position="222"/>
        <end position="245"/>
    </location>
</feature>
<accession>A0ABW4CJ43</accession>
<reference evidence="9" key="1">
    <citation type="journal article" date="2019" name="Int. J. Syst. Evol. Microbiol.">
        <title>The Global Catalogue of Microorganisms (GCM) 10K type strain sequencing project: providing services to taxonomists for standard genome sequencing and annotation.</title>
        <authorList>
            <consortium name="The Broad Institute Genomics Platform"/>
            <consortium name="The Broad Institute Genome Sequencing Center for Infectious Disease"/>
            <person name="Wu L."/>
            <person name="Ma J."/>
        </authorList>
    </citation>
    <scope>NUCLEOTIDE SEQUENCE [LARGE SCALE GENOMIC DNA]</scope>
    <source>
        <strain evidence="9">CCM 8980</strain>
    </source>
</reference>
<feature type="transmembrane region" description="Helical" evidence="5">
    <location>
        <begin position="47"/>
        <end position="67"/>
    </location>
</feature>
<feature type="transmembrane region" description="Helical" evidence="5">
    <location>
        <begin position="12"/>
        <end position="35"/>
    </location>
</feature>
<evidence type="ECO:0000256" key="4">
    <source>
        <dbReference type="ARBA" id="ARBA00023136"/>
    </source>
</evidence>
<feature type="transmembrane region" description="Helical" evidence="5">
    <location>
        <begin position="257"/>
        <end position="290"/>
    </location>
</feature>
<dbReference type="PANTHER" id="PTHR36834:SF1">
    <property type="entry name" value="INTEGRAL MEMBRANE PROTEIN"/>
    <property type="match status" value="1"/>
</dbReference>
<evidence type="ECO:0000313" key="8">
    <source>
        <dbReference type="EMBL" id="MFD1429586.1"/>
    </source>
</evidence>
<evidence type="ECO:0000256" key="3">
    <source>
        <dbReference type="ARBA" id="ARBA00022989"/>
    </source>
</evidence>
<feature type="transmembrane region" description="Helical" evidence="5">
    <location>
        <begin position="143"/>
        <end position="166"/>
    </location>
</feature>
<feature type="domain" description="RDD" evidence="7">
    <location>
        <begin position="217"/>
        <end position="373"/>
    </location>
</feature>
<proteinExistence type="predicted"/>
<keyword evidence="3 5" id="KW-1133">Transmembrane helix</keyword>
<dbReference type="Pfam" id="PF04892">
    <property type="entry name" value="VanZ"/>
    <property type="match status" value="1"/>
</dbReference>
<comment type="subcellular location">
    <subcellularLocation>
        <location evidence="1">Membrane</location>
        <topology evidence="1">Multi-pass membrane protein</topology>
    </subcellularLocation>
</comment>
<dbReference type="PANTHER" id="PTHR36834">
    <property type="entry name" value="MEMBRANE PROTEIN-RELATED"/>
    <property type="match status" value="1"/>
</dbReference>
<gene>
    <name evidence="8" type="ORF">ACFQ4P_04915</name>
</gene>
<dbReference type="InterPro" id="IPR006976">
    <property type="entry name" value="VanZ-like"/>
</dbReference>
<evidence type="ECO:0000256" key="1">
    <source>
        <dbReference type="ARBA" id="ARBA00004141"/>
    </source>
</evidence>
<feature type="transmembrane region" description="Helical" evidence="5">
    <location>
        <begin position="302"/>
        <end position="324"/>
    </location>
</feature>
<dbReference type="Pfam" id="PF06271">
    <property type="entry name" value="RDD"/>
    <property type="match status" value="1"/>
</dbReference>
<feature type="transmembrane region" description="Helical" evidence="5">
    <location>
        <begin position="178"/>
        <end position="199"/>
    </location>
</feature>
<feature type="transmembrane region" description="Helical" evidence="5">
    <location>
        <begin position="114"/>
        <end position="136"/>
    </location>
</feature>
<feature type="domain" description="VanZ-like" evidence="6">
    <location>
        <begin position="52"/>
        <end position="194"/>
    </location>
</feature>
<feature type="transmembrane region" description="Helical" evidence="5">
    <location>
        <begin position="336"/>
        <end position="357"/>
    </location>
</feature>
<evidence type="ECO:0000256" key="5">
    <source>
        <dbReference type="SAM" id="Phobius"/>
    </source>
</evidence>
<protein>
    <submittedName>
        <fullName evidence="8">VanZ family protein</fullName>
    </submittedName>
</protein>